<evidence type="ECO:0000313" key="3">
    <source>
        <dbReference type="EMBL" id="CAB4310791.1"/>
    </source>
</evidence>
<feature type="domain" description="Amidase" evidence="1">
    <location>
        <begin position="1"/>
        <end position="44"/>
    </location>
</feature>
<evidence type="ECO:0000313" key="4">
    <source>
        <dbReference type="Proteomes" id="UP000507222"/>
    </source>
</evidence>
<reference evidence="5" key="1">
    <citation type="journal article" date="2020" name="Genome Biol.">
        <title>Gamete binning: chromosome-level and haplotype-resolved genome assembly enabled by high-throughput single-cell sequencing of gamete genomes.</title>
        <authorList>
            <person name="Campoy J.A."/>
            <person name="Sun H."/>
            <person name="Goel M."/>
            <person name="Jiao W.-B."/>
            <person name="Folz-Donahue K."/>
            <person name="Wang N."/>
            <person name="Rubio M."/>
            <person name="Liu C."/>
            <person name="Kukat C."/>
            <person name="Ruiz D."/>
            <person name="Huettel B."/>
            <person name="Schneeberger K."/>
        </authorList>
    </citation>
    <scope>NUCLEOTIDE SEQUENCE [LARGE SCALE GENOMIC DNA]</scope>
    <source>
        <strain evidence="5">cv. Rojo Pasion</strain>
    </source>
</reference>
<keyword evidence="5" id="KW-1185">Reference proteome</keyword>
<evidence type="ECO:0000313" key="2">
    <source>
        <dbReference type="EMBL" id="CAB4280378.1"/>
    </source>
</evidence>
<evidence type="ECO:0000259" key="1">
    <source>
        <dbReference type="Pfam" id="PF01425"/>
    </source>
</evidence>
<gene>
    <name evidence="2" type="ORF">CURHAP_LOCUS33217</name>
    <name evidence="3" type="ORF">ORAREDHAP_LOCUS32786</name>
</gene>
<dbReference type="GO" id="GO:0050567">
    <property type="term" value="F:glutaminyl-tRNA synthase (glutamine-hydrolyzing) activity"/>
    <property type="evidence" value="ECO:0007669"/>
    <property type="project" value="TreeGrafter"/>
</dbReference>
<organism evidence="2 4">
    <name type="scientific">Prunus armeniaca</name>
    <name type="common">Apricot</name>
    <name type="synonym">Armeniaca vulgaris</name>
    <dbReference type="NCBI Taxonomy" id="36596"/>
    <lineage>
        <taxon>Eukaryota</taxon>
        <taxon>Viridiplantae</taxon>
        <taxon>Streptophyta</taxon>
        <taxon>Embryophyta</taxon>
        <taxon>Tracheophyta</taxon>
        <taxon>Spermatophyta</taxon>
        <taxon>Magnoliopsida</taxon>
        <taxon>eudicotyledons</taxon>
        <taxon>Gunneridae</taxon>
        <taxon>Pentapetalae</taxon>
        <taxon>rosids</taxon>
        <taxon>fabids</taxon>
        <taxon>Rosales</taxon>
        <taxon>Rosaceae</taxon>
        <taxon>Amygdaloideae</taxon>
        <taxon>Amygdaleae</taxon>
        <taxon>Prunus</taxon>
    </lineage>
</organism>
<dbReference type="AlphaFoldDB" id="A0A6J5V2X6"/>
<feature type="domain" description="Amidase" evidence="1">
    <location>
        <begin position="90"/>
        <end position="270"/>
    </location>
</feature>
<dbReference type="OrthoDB" id="1716669at2759"/>
<dbReference type="PANTHER" id="PTHR11895:SF73">
    <property type="entry name" value="AMIDASE FAMILY PROTEIN"/>
    <property type="match status" value="1"/>
</dbReference>
<sequence>MVPFAIASETAGSVTYPAARCGVTALRPTFGRVGRTGVVHVLASKGVIMIPFKLNYTVDSVQGILNFTMDVDMSSQWDSLWIEVYNVSSHYKTTWGSKSFKDQVLDSEAWVFKRLKSAGAVLVAKLVTGSLAYDDIWFGGRARNPWNIEEFTTGSSSGPAACTSAGMVPFAIGSETVGSMTLPAARCGVAALRPTFGAVCRTGFMSLSESLDKLGPLCRSAADCAVILDAIRGKDPDDLSSRDIPLEDPFLVDITKLTVGYVDDAETEASTGKLIRKVRDNFIVDAFIGNAADWERVCMGNLVGMPALAVAMAYQSMTGQ</sequence>
<dbReference type="PANTHER" id="PTHR11895">
    <property type="entry name" value="TRANSAMIDASE"/>
    <property type="match status" value="1"/>
</dbReference>
<dbReference type="EMBL" id="CAEKKB010000005">
    <property type="protein sequence ID" value="CAB4310791.1"/>
    <property type="molecule type" value="Genomic_DNA"/>
</dbReference>
<dbReference type="InterPro" id="IPR036928">
    <property type="entry name" value="AS_sf"/>
</dbReference>
<dbReference type="InterPro" id="IPR000120">
    <property type="entry name" value="Amidase"/>
</dbReference>
<accession>A0A6J5V2X6</accession>
<proteinExistence type="predicted"/>
<protein>
    <recommendedName>
        <fullName evidence="1">Amidase domain-containing protein</fullName>
    </recommendedName>
</protein>
<evidence type="ECO:0000313" key="5">
    <source>
        <dbReference type="Proteomes" id="UP000507245"/>
    </source>
</evidence>
<dbReference type="SUPFAM" id="SSF75304">
    <property type="entry name" value="Amidase signature (AS) enzymes"/>
    <property type="match status" value="2"/>
</dbReference>
<dbReference type="Gene3D" id="3.90.1300.10">
    <property type="entry name" value="Amidase signature (AS) domain"/>
    <property type="match status" value="2"/>
</dbReference>
<reference evidence="2 4" key="2">
    <citation type="submission" date="2020-05" db="EMBL/GenBank/DDBJ databases">
        <authorList>
            <person name="Campoy J."/>
            <person name="Schneeberger K."/>
            <person name="Spophaly S."/>
        </authorList>
    </citation>
    <scope>NUCLEOTIDE SEQUENCE [LARGE SCALE GENOMIC DNA]</scope>
    <source>
        <strain evidence="2">PruArmRojPasFocal</strain>
    </source>
</reference>
<dbReference type="Proteomes" id="UP000507245">
    <property type="component" value="Unassembled WGS sequence"/>
</dbReference>
<dbReference type="Pfam" id="PF01425">
    <property type="entry name" value="Amidase"/>
    <property type="match status" value="2"/>
</dbReference>
<dbReference type="Proteomes" id="UP000507222">
    <property type="component" value="Unassembled WGS sequence"/>
</dbReference>
<name>A0A6J5V2X6_PRUAR</name>
<dbReference type="EMBL" id="CAEKDK010000005">
    <property type="protein sequence ID" value="CAB4280378.1"/>
    <property type="molecule type" value="Genomic_DNA"/>
</dbReference>
<dbReference type="InterPro" id="IPR023631">
    <property type="entry name" value="Amidase_dom"/>
</dbReference>